<evidence type="ECO:0000259" key="1">
    <source>
        <dbReference type="Pfam" id="PF20152"/>
    </source>
</evidence>
<organism evidence="2 3">
    <name type="scientific">Heliocybe sulcata</name>
    <dbReference type="NCBI Taxonomy" id="5364"/>
    <lineage>
        <taxon>Eukaryota</taxon>
        <taxon>Fungi</taxon>
        <taxon>Dikarya</taxon>
        <taxon>Basidiomycota</taxon>
        <taxon>Agaricomycotina</taxon>
        <taxon>Agaricomycetes</taxon>
        <taxon>Gloeophyllales</taxon>
        <taxon>Gloeophyllaceae</taxon>
        <taxon>Heliocybe</taxon>
    </lineage>
</organism>
<accession>A0A5C3MW55</accession>
<sequence length="215" mass="23944">MLHRLYMGGAHSSTRPDQLFNPIPSADGHLTTVPCHPRTLVVPSGQMLRECGGMRGSGLELICYRYTNGSILIHSRMLLHLANMEVSRKEIRFPTDCIQGGGFFAFRTKYDVAETLTCLSASFYIFTDVAITATMSYCLYKSQEGGLAVSKWLTGVVLKYTVVASWATGSGKDIYIGIYFVTAKVYINCMLASLNSRQSLRARLDREFVREVNTI</sequence>
<dbReference type="InterPro" id="IPR045339">
    <property type="entry name" value="DUF6534"/>
</dbReference>
<feature type="domain" description="DUF6534" evidence="1">
    <location>
        <begin position="126"/>
        <end position="199"/>
    </location>
</feature>
<dbReference type="OrthoDB" id="2971182at2759"/>
<dbReference type="Pfam" id="PF20152">
    <property type="entry name" value="DUF6534"/>
    <property type="match status" value="1"/>
</dbReference>
<keyword evidence="3" id="KW-1185">Reference proteome</keyword>
<gene>
    <name evidence="2" type="ORF">OE88DRAFT_375339</name>
</gene>
<protein>
    <recommendedName>
        <fullName evidence="1">DUF6534 domain-containing protein</fullName>
    </recommendedName>
</protein>
<evidence type="ECO:0000313" key="3">
    <source>
        <dbReference type="Proteomes" id="UP000305948"/>
    </source>
</evidence>
<name>A0A5C3MW55_9AGAM</name>
<dbReference type="AlphaFoldDB" id="A0A5C3MW55"/>
<dbReference type="Proteomes" id="UP000305948">
    <property type="component" value="Unassembled WGS sequence"/>
</dbReference>
<proteinExistence type="predicted"/>
<evidence type="ECO:0000313" key="2">
    <source>
        <dbReference type="EMBL" id="TFK49739.1"/>
    </source>
</evidence>
<dbReference type="EMBL" id="ML213515">
    <property type="protein sequence ID" value="TFK49739.1"/>
    <property type="molecule type" value="Genomic_DNA"/>
</dbReference>
<reference evidence="2 3" key="1">
    <citation type="journal article" date="2019" name="Nat. Ecol. Evol.">
        <title>Megaphylogeny resolves global patterns of mushroom evolution.</title>
        <authorList>
            <person name="Varga T."/>
            <person name="Krizsan K."/>
            <person name="Foldi C."/>
            <person name="Dima B."/>
            <person name="Sanchez-Garcia M."/>
            <person name="Sanchez-Ramirez S."/>
            <person name="Szollosi G.J."/>
            <person name="Szarkandi J.G."/>
            <person name="Papp V."/>
            <person name="Albert L."/>
            <person name="Andreopoulos W."/>
            <person name="Angelini C."/>
            <person name="Antonin V."/>
            <person name="Barry K.W."/>
            <person name="Bougher N.L."/>
            <person name="Buchanan P."/>
            <person name="Buyck B."/>
            <person name="Bense V."/>
            <person name="Catcheside P."/>
            <person name="Chovatia M."/>
            <person name="Cooper J."/>
            <person name="Damon W."/>
            <person name="Desjardin D."/>
            <person name="Finy P."/>
            <person name="Geml J."/>
            <person name="Haridas S."/>
            <person name="Hughes K."/>
            <person name="Justo A."/>
            <person name="Karasinski D."/>
            <person name="Kautmanova I."/>
            <person name="Kiss B."/>
            <person name="Kocsube S."/>
            <person name="Kotiranta H."/>
            <person name="LaButti K.M."/>
            <person name="Lechner B.E."/>
            <person name="Liimatainen K."/>
            <person name="Lipzen A."/>
            <person name="Lukacs Z."/>
            <person name="Mihaltcheva S."/>
            <person name="Morgado L.N."/>
            <person name="Niskanen T."/>
            <person name="Noordeloos M.E."/>
            <person name="Ohm R.A."/>
            <person name="Ortiz-Santana B."/>
            <person name="Ovrebo C."/>
            <person name="Racz N."/>
            <person name="Riley R."/>
            <person name="Savchenko A."/>
            <person name="Shiryaev A."/>
            <person name="Soop K."/>
            <person name="Spirin V."/>
            <person name="Szebenyi C."/>
            <person name="Tomsovsky M."/>
            <person name="Tulloss R.E."/>
            <person name="Uehling J."/>
            <person name="Grigoriev I.V."/>
            <person name="Vagvolgyi C."/>
            <person name="Papp T."/>
            <person name="Martin F.M."/>
            <person name="Miettinen O."/>
            <person name="Hibbett D.S."/>
            <person name="Nagy L.G."/>
        </authorList>
    </citation>
    <scope>NUCLEOTIDE SEQUENCE [LARGE SCALE GENOMIC DNA]</scope>
    <source>
        <strain evidence="2 3">OMC1185</strain>
    </source>
</reference>